<dbReference type="AlphaFoldDB" id="A0A8H3EMP4"/>
<dbReference type="EMBL" id="CAJPDS010000005">
    <property type="protein sequence ID" value="CAF9907258.1"/>
    <property type="molecule type" value="Genomic_DNA"/>
</dbReference>
<evidence type="ECO:0000256" key="1">
    <source>
        <dbReference type="SAM" id="SignalP"/>
    </source>
</evidence>
<accession>A0A8H3EMP4</accession>
<keyword evidence="1" id="KW-0732">Signal</keyword>
<organism evidence="2 3">
    <name type="scientific">Heterodermia speciosa</name>
    <dbReference type="NCBI Taxonomy" id="116794"/>
    <lineage>
        <taxon>Eukaryota</taxon>
        <taxon>Fungi</taxon>
        <taxon>Dikarya</taxon>
        <taxon>Ascomycota</taxon>
        <taxon>Pezizomycotina</taxon>
        <taxon>Lecanoromycetes</taxon>
        <taxon>OSLEUM clade</taxon>
        <taxon>Lecanoromycetidae</taxon>
        <taxon>Caliciales</taxon>
        <taxon>Physciaceae</taxon>
        <taxon>Heterodermia</taxon>
    </lineage>
</organism>
<feature type="chain" id="PRO_5034112596" evidence="1">
    <location>
        <begin position="23"/>
        <end position="221"/>
    </location>
</feature>
<evidence type="ECO:0000313" key="2">
    <source>
        <dbReference type="EMBL" id="CAF9907258.1"/>
    </source>
</evidence>
<sequence length="221" mass="23875">MHRIAQSCCFVATLYLSIPVLAAVVQSIPNLLAGVHTLPAASPSQTPELLLNPSLANSKSNFTASTTSSFSRYHWALLLHPPYPICLANTANQSLQVSPPDPLVIELPGTHLSLSFSRYSRKIPPTDALTTLLQVALTINQKLLAAHGDVPIGIDTEFHIGHAFLIIYGRQEPLTYGHLSAVVRGMASFAQEYGWAGYGMEVFNDGGPRSKVMGMALFSYV</sequence>
<protein>
    <submittedName>
        <fullName evidence="2">Uncharacterized protein</fullName>
    </submittedName>
</protein>
<dbReference type="Proteomes" id="UP000664521">
    <property type="component" value="Unassembled WGS sequence"/>
</dbReference>
<evidence type="ECO:0000313" key="3">
    <source>
        <dbReference type="Proteomes" id="UP000664521"/>
    </source>
</evidence>
<keyword evidence="3" id="KW-1185">Reference proteome</keyword>
<feature type="signal peptide" evidence="1">
    <location>
        <begin position="1"/>
        <end position="22"/>
    </location>
</feature>
<name>A0A8H3EMP4_9LECA</name>
<gene>
    <name evidence="2" type="ORF">HETSPECPRED_007083</name>
</gene>
<reference evidence="2" key="1">
    <citation type="submission" date="2021-03" db="EMBL/GenBank/DDBJ databases">
        <authorList>
            <person name="Tagirdzhanova G."/>
        </authorList>
    </citation>
    <scope>NUCLEOTIDE SEQUENCE</scope>
</reference>
<proteinExistence type="predicted"/>
<comment type="caution">
    <text evidence="2">The sequence shown here is derived from an EMBL/GenBank/DDBJ whole genome shotgun (WGS) entry which is preliminary data.</text>
</comment>